<dbReference type="GO" id="GO:0006629">
    <property type="term" value="P:lipid metabolic process"/>
    <property type="evidence" value="ECO:0007669"/>
    <property type="project" value="InterPro"/>
</dbReference>
<keyword evidence="4" id="KW-0808">Transferase</keyword>
<evidence type="ECO:0000259" key="9">
    <source>
        <dbReference type="Pfam" id="PF13813"/>
    </source>
</evidence>
<dbReference type="OrthoDB" id="1077582at2759"/>
<protein>
    <recommendedName>
        <fullName evidence="9">Wax synthase domain-containing protein</fullName>
    </recommendedName>
</protein>
<sequence length="294" mass="33221">MDALNLICNLRGVGWNWSSSKGRLYVPTETRPRHSRLKYLLSTLLSAFFSAIILDVFRVCVQSFSPTKFCSPHGDDNTIFDHTLPPIQKYLRSSLITLLSGLTMQYSIQFGYDLMTLTGVGVLGNEPWEWPPLFDCPVKATSLAEFWGRRWHQLFRDLFVSFLPSGKKLKEKREKEVKRSETGRATSILTAFFLSTLLHVAGLWGMGRGMGFWSVTTFFLMNGLGVILEKTWTRVTGHKVGGALGWVWTLVWLVGWGNLLVDVWTRTGVIASFSHPDGKRPMDLLLPFISKIAA</sequence>
<dbReference type="Pfam" id="PF13813">
    <property type="entry name" value="MBOAT_2"/>
    <property type="match status" value="1"/>
</dbReference>
<dbReference type="GO" id="GO:0008374">
    <property type="term" value="F:O-acyltransferase activity"/>
    <property type="evidence" value="ECO:0007669"/>
    <property type="project" value="InterPro"/>
</dbReference>
<dbReference type="GO" id="GO:0016020">
    <property type="term" value="C:membrane"/>
    <property type="evidence" value="ECO:0007669"/>
    <property type="project" value="UniProtKB-SubCell"/>
</dbReference>
<evidence type="ECO:0000256" key="4">
    <source>
        <dbReference type="ARBA" id="ARBA00022679"/>
    </source>
</evidence>
<evidence type="ECO:0000256" key="7">
    <source>
        <dbReference type="ARBA" id="ARBA00023136"/>
    </source>
</evidence>
<feature type="transmembrane region" description="Helical" evidence="8">
    <location>
        <begin position="210"/>
        <end position="228"/>
    </location>
</feature>
<evidence type="ECO:0000313" key="10">
    <source>
        <dbReference type="EMBL" id="KAJ2927093.1"/>
    </source>
</evidence>
<comment type="caution">
    <text evidence="10">The sequence shown here is derived from an EMBL/GenBank/DDBJ whole genome shotgun (WGS) entry which is preliminary data.</text>
</comment>
<dbReference type="AlphaFoldDB" id="A0A9W8JAB6"/>
<comment type="similarity">
    <text evidence="3">Belongs to the wax synthase family.</text>
</comment>
<dbReference type="PANTHER" id="PTHR31595">
    <property type="entry name" value="LONG-CHAIN-ALCOHOL O-FATTY-ACYLTRANSFERASE 3-RELATED"/>
    <property type="match status" value="1"/>
</dbReference>
<reference evidence="10" key="1">
    <citation type="submission" date="2022-06" db="EMBL/GenBank/DDBJ databases">
        <title>Genome Sequence of Candolleomyces eurysporus.</title>
        <authorList>
            <person name="Buettner E."/>
        </authorList>
    </citation>
    <scope>NUCLEOTIDE SEQUENCE</scope>
    <source>
        <strain evidence="10">VTCC 930004</strain>
    </source>
</reference>
<feature type="transmembrane region" description="Helical" evidence="8">
    <location>
        <begin position="39"/>
        <end position="61"/>
    </location>
</feature>
<feature type="non-terminal residue" evidence="10">
    <location>
        <position position="294"/>
    </location>
</feature>
<keyword evidence="6 8" id="KW-1133">Transmembrane helix</keyword>
<keyword evidence="11" id="KW-1185">Reference proteome</keyword>
<organism evidence="10 11">
    <name type="scientific">Candolleomyces eurysporus</name>
    <dbReference type="NCBI Taxonomy" id="2828524"/>
    <lineage>
        <taxon>Eukaryota</taxon>
        <taxon>Fungi</taxon>
        <taxon>Dikarya</taxon>
        <taxon>Basidiomycota</taxon>
        <taxon>Agaricomycotina</taxon>
        <taxon>Agaricomycetes</taxon>
        <taxon>Agaricomycetidae</taxon>
        <taxon>Agaricales</taxon>
        <taxon>Agaricineae</taxon>
        <taxon>Psathyrellaceae</taxon>
        <taxon>Candolleomyces</taxon>
    </lineage>
</organism>
<accession>A0A9W8JAB6</accession>
<proteinExistence type="inferred from homology"/>
<feature type="domain" description="Wax synthase" evidence="9">
    <location>
        <begin position="130"/>
        <end position="220"/>
    </location>
</feature>
<evidence type="ECO:0000256" key="2">
    <source>
        <dbReference type="ARBA" id="ARBA00005179"/>
    </source>
</evidence>
<dbReference type="Proteomes" id="UP001140091">
    <property type="component" value="Unassembled WGS sequence"/>
</dbReference>
<dbReference type="InterPro" id="IPR032805">
    <property type="entry name" value="Wax_synthase_dom"/>
</dbReference>
<evidence type="ECO:0000256" key="3">
    <source>
        <dbReference type="ARBA" id="ARBA00007282"/>
    </source>
</evidence>
<evidence type="ECO:0000256" key="5">
    <source>
        <dbReference type="ARBA" id="ARBA00022692"/>
    </source>
</evidence>
<comment type="subcellular location">
    <subcellularLocation>
        <location evidence="1">Membrane</location>
        <topology evidence="1">Multi-pass membrane protein</topology>
    </subcellularLocation>
</comment>
<gene>
    <name evidence="10" type="ORF">H1R20_g9975</name>
</gene>
<name>A0A9W8JAB6_9AGAR</name>
<feature type="transmembrane region" description="Helical" evidence="8">
    <location>
        <begin position="240"/>
        <end position="259"/>
    </location>
</feature>
<evidence type="ECO:0000256" key="1">
    <source>
        <dbReference type="ARBA" id="ARBA00004141"/>
    </source>
</evidence>
<evidence type="ECO:0000313" key="11">
    <source>
        <dbReference type="Proteomes" id="UP001140091"/>
    </source>
</evidence>
<comment type="pathway">
    <text evidence="2">Secondary metabolite biosynthesis.</text>
</comment>
<dbReference type="PANTHER" id="PTHR31595:SF57">
    <property type="entry name" value="OS04G0481900 PROTEIN"/>
    <property type="match status" value="1"/>
</dbReference>
<keyword evidence="5 8" id="KW-0812">Transmembrane</keyword>
<dbReference type="InterPro" id="IPR044851">
    <property type="entry name" value="Wax_synthase"/>
</dbReference>
<evidence type="ECO:0000256" key="8">
    <source>
        <dbReference type="SAM" id="Phobius"/>
    </source>
</evidence>
<dbReference type="EMBL" id="JANBPK010001038">
    <property type="protein sequence ID" value="KAJ2927093.1"/>
    <property type="molecule type" value="Genomic_DNA"/>
</dbReference>
<evidence type="ECO:0000256" key="6">
    <source>
        <dbReference type="ARBA" id="ARBA00022989"/>
    </source>
</evidence>
<feature type="transmembrane region" description="Helical" evidence="8">
    <location>
        <begin position="185"/>
        <end position="204"/>
    </location>
</feature>
<keyword evidence="7 8" id="KW-0472">Membrane</keyword>